<dbReference type="EMBL" id="JH711602">
    <property type="protein sequence ID" value="EIW73916.1"/>
    <property type="molecule type" value="Genomic_DNA"/>
</dbReference>
<accession>R7SCM3</accession>
<organism evidence="2 3">
    <name type="scientific">Coniophora puteana (strain RWD-64-598)</name>
    <name type="common">Brown rot fungus</name>
    <dbReference type="NCBI Taxonomy" id="741705"/>
    <lineage>
        <taxon>Eukaryota</taxon>
        <taxon>Fungi</taxon>
        <taxon>Dikarya</taxon>
        <taxon>Basidiomycota</taxon>
        <taxon>Agaricomycotina</taxon>
        <taxon>Agaricomycetes</taxon>
        <taxon>Agaricomycetidae</taxon>
        <taxon>Boletales</taxon>
        <taxon>Coniophorineae</taxon>
        <taxon>Coniophoraceae</taxon>
        <taxon>Coniophora</taxon>
    </lineage>
</organism>
<dbReference type="AlphaFoldDB" id="R7SCM3"/>
<dbReference type="KEGG" id="cput:CONPUDRAFT_160578"/>
<proteinExistence type="predicted"/>
<dbReference type="OMA" id="DETICAH"/>
<dbReference type="RefSeq" id="XP_007775909.1">
    <property type="nucleotide sequence ID" value="XM_007777719.1"/>
</dbReference>
<evidence type="ECO:0000313" key="3">
    <source>
        <dbReference type="Proteomes" id="UP000053558"/>
    </source>
</evidence>
<dbReference type="OrthoDB" id="2634326at2759"/>
<dbReference type="GeneID" id="19204332"/>
<feature type="compositionally biased region" description="Low complexity" evidence="1">
    <location>
        <begin position="412"/>
        <end position="423"/>
    </location>
</feature>
<gene>
    <name evidence="2" type="ORF">CONPUDRAFT_160578</name>
</gene>
<feature type="region of interest" description="Disordered" evidence="1">
    <location>
        <begin position="401"/>
        <end position="449"/>
    </location>
</feature>
<reference evidence="3" key="1">
    <citation type="journal article" date="2012" name="Science">
        <title>The Paleozoic origin of enzymatic lignin decomposition reconstructed from 31 fungal genomes.</title>
        <authorList>
            <person name="Floudas D."/>
            <person name="Binder M."/>
            <person name="Riley R."/>
            <person name="Barry K."/>
            <person name="Blanchette R.A."/>
            <person name="Henrissat B."/>
            <person name="Martinez A.T."/>
            <person name="Otillar R."/>
            <person name="Spatafora J.W."/>
            <person name="Yadav J.S."/>
            <person name="Aerts A."/>
            <person name="Benoit I."/>
            <person name="Boyd A."/>
            <person name="Carlson A."/>
            <person name="Copeland A."/>
            <person name="Coutinho P.M."/>
            <person name="de Vries R.P."/>
            <person name="Ferreira P."/>
            <person name="Findley K."/>
            <person name="Foster B."/>
            <person name="Gaskell J."/>
            <person name="Glotzer D."/>
            <person name="Gorecki P."/>
            <person name="Heitman J."/>
            <person name="Hesse C."/>
            <person name="Hori C."/>
            <person name="Igarashi K."/>
            <person name="Jurgens J.A."/>
            <person name="Kallen N."/>
            <person name="Kersten P."/>
            <person name="Kohler A."/>
            <person name="Kuees U."/>
            <person name="Kumar T.K.A."/>
            <person name="Kuo A."/>
            <person name="LaButti K."/>
            <person name="Larrondo L.F."/>
            <person name="Lindquist E."/>
            <person name="Ling A."/>
            <person name="Lombard V."/>
            <person name="Lucas S."/>
            <person name="Lundell T."/>
            <person name="Martin R."/>
            <person name="McLaughlin D.J."/>
            <person name="Morgenstern I."/>
            <person name="Morin E."/>
            <person name="Murat C."/>
            <person name="Nagy L.G."/>
            <person name="Nolan M."/>
            <person name="Ohm R.A."/>
            <person name="Patyshakuliyeva A."/>
            <person name="Rokas A."/>
            <person name="Ruiz-Duenas F.J."/>
            <person name="Sabat G."/>
            <person name="Salamov A."/>
            <person name="Samejima M."/>
            <person name="Schmutz J."/>
            <person name="Slot J.C."/>
            <person name="St John F."/>
            <person name="Stenlid J."/>
            <person name="Sun H."/>
            <person name="Sun S."/>
            <person name="Syed K."/>
            <person name="Tsang A."/>
            <person name="Wiebenga A."/>
            <person name="Young D."/>
            <person name="Pisabarro A."/>
            <person name="Eastwood D.C."/>
            <person name="Martin F."/>
            <person name="Cullen D."/>
            <person name="Grigoriev I.V."/>
            <person name="Hibbett D.S."/>
        </authorList>
    </citation>
    <scope>NUCLEOTIDE SEQUENCE [LARGE SCALE GENOMIC DNA]</scope>
    <source>
        <strain evidence="3">RWD-64-598 SS2</strain>
    </source>
</reference>
<evidence type="ECO:0000256" key="1">
    <source>
        <dbReference type="SAM" id="MobiDB-lite"/>
    </source>
</evidence>
<protein>
    <submittedName>
        <fullName evidence="2">Uncharacterized protein</fullName>
    </submittedName>
</protein>
<sequence length="761" mass="86508">MLSPHQALFIKSTVPRAPEAKSSCIMSSYHTKAARREVTERLTGNWYRDPAEFDPRTWSPHRRPSGDWNAFDAYALTSDNKMLITSPNAPFIPEYRNTEQELRARKDGRLGQADPFQWPTAFHPSMPWVALYPRQSYFENDPKLTFLWWTPTDEDITWSHPERHTTGTLDGTGFSRLRALLDVAEERHRQHQNIKPVVLNNTNWLKRALRRLYDILYRFRRVPGDYRSILLDVTDFQRGVMDVWAFTEWWLRIKSGFYARDSSLVEGLKKEDGITLASPMYMGCFTNEPFHAEDLYTVGIPVWIPRGLTQWTAETNSIHFVNTTRPHVVIEDYHEDGVDLRFPVLHRGKPGLLRIIAARFGYGHSAEDETSFKYHGISVDLLGTGLKDILERGTSFATSSRSLAIPPAAGPSRSKSSSKSSKSNRPAPYPRPGDKSKPNGKPNAAKEQRNKWDELVNEFWPTAFVDWTGAMRGADKSPGRVRNIAMNGGYFFPDPAMFCGVTDHSRLFRYVVNWLALREPWLRFIRINPPSLPPKAQNWRDFLNGSIWDATSFDDSGTGSASNRDKARMYRFLEPVIDAARANCEASSWVVRGTTITRQEVNALDPLLIKRLLWDICDLSFAAEVVAVDQVRTPELWQYETTAIRREILARVFPAHFGAVPDAWPSHRAGSFGVTDDELPAVLEALREVVCAWPRVSNRLGVSLEGSGLTFGTMTLEQQAKLIVLRRELCDTFVQEFFDVFGRPPVLPHVYPGSSDGSIAA</sequence>
<dbReference type="Proteomes" id="UP000053558">
    <property type="component" value="Unassembled WGS sequence"/>
</dbReference>
<keyword evidence="3" id="KW-1185">Reference proteome</keyword>
<name>R7SCM3_CONPW</name>
<evidence type="ECO:0000313" key="2">
    <source>
        <dbReference type="EMBL" id="EIW73916.1"/>
    </source>
</evidence>